<evidence type="ECO:0000256" key="1">
    <source>
        <dbReference type="SAM" id="MobiDB-lite"/>
    </source>
</evidence>
<reference evidence="2 3" key="1">
    <citation type="submission" date="2019-03" db="EMBL/GenBank/DDBJ databases">
        <title>Rhodosporidium diobovatum UCD-FST 08-225 genome sequencing, assembly, and annotation.</title>
        <authorList>
            <person name="Fakankun I.U."/>
            <person name="Fristensky B."/>
            <person name="Levin D.B."/>
        </authorList>
    </citation>
    <scope>NUCLEOTIDE SEQUENCE [LARGE SCALE GENOMIC DNA]</scope>
    <source>
        <strain evidence="2 3">UCD-FST 08-225</strain>
    </source>
</reference>
<name>A0A5C5FNK4_9BASI</name>
<feature type="region of interest" description="Disordered" evidence="1">
    <location>
        <begin position="74"/>
        <end position="98"/>
    </location>
</feature>
<feature type="non-terminal residue" evidence="2">
    <location>
        <position position="279"/>
    </location>
</feature>
<proteinExistence type="predicted"/>
<organism evidence="2 3">
    <name type="scientific">Rhodotorula diobovata</name>
    <dbReference type="NCBI Taxonomy" id="5288"/>
    <lineage>
        <taxon>Eukaryota</taxon>
        <taxon>Fungi</taxon>
        <taxon>Dikarya</taxon>
        <taxon>Basidiomycota</taxon>
        <taxon>Pucciniomycotina</taxon>
        <taxon>Microbotryomycetes</taxon>
        <taxon>Sporidiobolales</taxon>
        <taxon>Sporidiobolaceae</taxon>
        <taxon>Rhodotorula</taxon>
    </lineage>
</organism>
<dbReference type="AlphaFoldDB" id="A0A5C5FNK4"/>
<sequence length="279" mass="30051">MHDVERLDTVSLCGWLAFEQSFALVDKLLSPKAPSSLEEIHARYQLYDIDGDASRLQALEGASSELREGFVHLPATSGRGVPSAPQAPTTGGKKGHQPLSSEALTEASIGAVASRFDTPKERKVVERIFDLLDQTEGQARGAGDDFLLGYALVRHAGLATFFSGCGPAYSHCIRDAAESAKAALAVYEEICDTSGLVMLLKYVHTCSVASPSIAPRIGFEQEAIELHKLRFEIFDALHDLDPPESVIRAALDTLELDPAAEARLLATARARLAARGPRQ</sequence>
<evidence type="ECO:0000313" key="2">
    <source>
        <dbReference type="EMBL" id="TNY18380.1"/>
    </source>
</evidence>
<gene>
    <name evidence="2" type="ORF">DMC30DRAFT_380562</name>
</gene>
<dbReference type="EMBL" id="SOZI01000141">
    <property type="protein sequence ID" value="TNY18380.1"/>
    <property type="molecule type" value="Genomic_DNA"/>
</dbReference>
<protein>
    <submittedName>
        <fullName evidence="2">Uncharacterized protein</fullName>
    </submittedName>
</protein>
<accession>A0A5C5FNK4</accession>
<keyword evidence="3" id="KW-1185">Reference proteome</keyword>
<dbReference type="Proteomes" id="UP000311382">
    <property type="component" value="Unassembled WGS sequence"/>
</dbReference>
<comment type="caution">
    <text evidence="2">The sequence shown here is derived from an EMBL/GenBank/DDBJ whole genome shotgun (WGS) entry which is preliminary data.</text>
</comment>
<evidence type="ECO:0000313" key="3">
    <source>
        <dbReference type="Proteomes" id="UP000311382"/>
    </source>
</evidence>